<dbReference type="AlphaFoldDB" id="A0AAD7JZQ5"/>
<name>A0AAD7JZQ5_9AGAR</name>
<gene>
    <name evidence="3" type="ORF">B0H16DRAFT_1713801</name>
</gene>
<dbReference type="PANTHER" id="PTHR20916">
    <property type="entry name" value="CYSTEINE AND GLYCINE-RICH PROTEIN 2 BINDING PROTEIN"/>
    <property type="match status" value="1"/>
</dbReference>
<dbReference type="Proteomes" id="UP001215598">
    <property type="component" value="Unassembled WGS sequence"/>
</dbReference>
<feature type="signal peptide" evidence="2">
    <location>
        <begin position="1"/>
        <end position="21"/>
    </location>
</feature>
<dbReference type="PANTHER" id="PTHR20916:SF26">
    <property type="entry name" value="CYSTEINE-RICH PROTEIN 2-BINDING PROTEIN"/>
    <property type="match status" value="1"/>
</dbReference>
<sequence length="280" mass="28604">MQSFSATFLVAVLSTSVLTTAAPLFQVRANNNNNNNNNNGDLQSQFSVACATVNIAGNGTFAAIALVNQMKTNDQKVTDQLSAINATLVSAITAGEEARPVCEANAVSPDPNQLESQFSTACASVDVAGSLTGTTIGLLNGVQRCAIVLHYFSYSGFSCSYSNDQNIASQLAALKATMSAVNTAGQFANVACAAGRALTGESNNNSNANANASSNNNANGNNSNNGSISSNSNSNSNNNSNKNNANANNAATKNSSTSTSTISKVTQTQNASGSQKTQSK</sequence>
<feature type="region of interest" description="Disordered" evidence="1">
    <location>
        <begin position="204"/>
        <end position="280"/>
    </location>
</feature>
<evidence type="ECO:0000313" key="4">
    <source>
        <dbReference type="Proteomes" id="UP001215598"/>
    </source>
</evidence>
<evidence type="ECO:0000256" key="2">
    <source>
        <dbReference type="SAM" id="SignalP"/>
    </source>
</evidence>
<evidence type="ECO:0000256" key="1">
    <source>
        <dbReference type="SAM" id="MobiDB-lite"/>
    </source>
</evidence>
<keyword evidence="4" id="KW-1185">Reference proteome</keyword>
<proteinExistence type="predicted"/>
<comment type="caution">
    <text evidence="3">The sequence shown here is derived from an EMBL/GenBank/DDBJ whole genome shotgun (WGS) entry which is preliminary data.</text>
</comment>
<dbReference type="GO" id="GO:0004402">
    <property type="term" value="F:histone acetyltransferase activity"/>
    <property type="evidence" value="ECO:0007669"/>
    <property type="project" value="TreeGrafter"/>
</dbReference>
<dbReference type="EMBL" id="JARKIB010000012">
    <property type="protein sequence ID" value="KAJ7773961.1"/>
    <property type="molecule type" value="Genomic_DNA"/>
</dbReference>
<reference evidence="3" key="1">
    <citation type="submission" date="2023-03" db="EMBL/GenBank/DDBJ databases">
        <title>Massive genome expansion in bonnet fungi (Mycena s.s.) driven by repeated elements and novel gene families across ecological guilds.</title>
        <authorList>
            <consortium name="Lawrence Berkeley National Laboratory"/>
            <person name="Harder C.B."/>
            <person name="Miyauchi S."/>
            <person name="Viragh M."/>
            <person name="Kuo A."/>
            <person name="Thoen E."/>
            <person name="Andreopoulos B."/>
            <person name="Lu D."/>
            <person name="Skrede I."/>
            <person name="Drula E."/>
            <person name="Henrissat B."/>
            <person name="Morin E."/>
            <person name="Kohler A."/>
            <person name="Barry K."/>
            <person name="LaButti K."/>
            <person name="Morin E."/>
            <person name="Salamov A."/>
            <person name="Lipzen A."/>
            <person name="Mereny Z."/>
            <person name="Hegedus B."/>
            <person name="Baldrian P."/>
            <person name="Stursova M."/>
            <person name="Weitz H."/>
            <person name="Taylor A."/>
            <person name="Grigoriev I.V."/>
            <person name="Nagy L.G."/>
            <person name="Martin F."/>
            <person name="Kauserud H."/>
        </authorList>
    </citation>
    <scope>NUCLEOTIDE SEQUENCE</scope>
    <source>
        <strain evidence="3">CBHHK182m</strain>
    </source>
</reference>
<organism evidence="3 4">
    <name type="scientific">Mycena metata</name>
    <dbReference type="NCBI Taxonomy" id="1033252"/>
    <lineage>
        <taxon>Eukaryota</taxon>
        <taxon>Fungi</taxon>
        <taxon>Dikarya</taxon>
        <taxon>Basidiomycota</taxon>
        <taxon>Agaricomycotina</taxon>
        <taxon>Agaricomycetes</taxon>
        <taxon>Agaricomycetidae</taxon>
        <taxon>Agaricales</taxon>
        <taxon>Marasmiineae</taxon>
        <taxon>Mycenaceae</taxon>
        <taxon>Mycena</taxon>
    </lineage>
</organism>
<feature type="compositionally biased region" description="Low complexity" evidence="1">
    <location>
        <begin position="204"/>
        <end position="263"/>
    </location>
</feature>
<feature type="compositionally biased region" description="Polar residues" evidence="1">
    <location>
        <begin position="264"/>
        <end position="280"/>
    </location>
</feature>
<evidence type="ECO:0008006" key="5">
    <source>
        <dbReference type="Google" id="ProtNLM"/>
    </source>
</evidence>
<feature type="chain" id="PRO_5042129453" description="Protein TsetseEP domain-containing protein" evidence="2">
    <location>
        <begin position="22"/>
        <end position="280"/>
    </location>
</feature>
<evidence type="ECO:0000313" key="3">
    <source>
        <dbReference type="EMBL" id="KAJ7773961.1"/>
    </source>
</evidence>
<keyword evidence="2" id="KW-0732">Signal</keyword>
<protein>
    <recommendedName>
        <fullName evidence="5">Protein TsetseEP domain-containing protein</fullName>
    </recommendedName>
</protein>
<accession>A0AAD7JZQ5</accession>